<dbReference type="STRING" id="681398.PJIAN_3707"/>
<keyword evidence="2" id="KW-1185">Reference proteome</keyword>
<gene>
    <name evidence="1" type="ORF">PJIAN_3707</name>
</gene>
<evidence type="ECO:0000313" key="2">
    <source>
        <dbReference type="Proteomes" id="UP000076586"/>
    </source>
</evidence>
<sequence length="137" mass="15452">MATFESTVKTITSNEEQVYGTLSDLRNLEQSKHMVPGNTIQDIEFYEDKCHFTVNPIGKIDLSIVDKQPYKLIKLGADNAPIDFHVNIHLNKASDNQTNLHVNAHADIPPMVKMMFGGRMQQFVDQFAEALAGINYK</sequence>
<accession>A0A171A857</accession>
<proteinExistence type="predicted"/>
<evidence type="ECO:0000313" key="1">
    <source>
        <dbReference type="EMBL" id="GAT63381.1"/>
    </source>
</evidence>
<dbReference type="SUPFAM" id="SSF55961">
    <property type="entry name" value="Bet v1-like"/>
    <property type="match status" value="1"/>
</dbReference>
<name>A0A171A857_9BACT</name>
<organism evidence="1 2">
    <name type="scientific">Paludibacter jiangxiensis</name>
    <dbReference type="NCBI Taxonomy" id="681398"/>
    <lineage>
        <taxon>Bacteria</taxon>
        <taxon>Pseudomonadati</taxon>
        <taxon>Bacteroidota</taxon>
        <taxon>Bacteroidia</taxon>
        <taxon>Bacteroidales</taxon>
        <taxon>Paludibacteraceae</taxon>
        <taxon>Paludibacter</taxon>
    </lineage>
</organism>
<dbReference type="RefSeq" id="WP_068704486.1">
    <property type="nucleotide sequence ID" value="NZ_BDCR01000003.1"/>
</dbReference>
<dbReference type="OrthoDB" id="1011799at2"/>
<reference evidence="2" key="1">
    <citation type="submission" date="2016-04" db="EMBL/GenBank/DDBJ databases">
        <title>Draft genome sequence of Paludibacter jiangxiensis strain NM7.</title>
        <authorList>
            <person name="Qiu Y."/>
            <person name="Matsuura N."/>
            <person name="Ohashi A."/>
            <person name="Tourlousse M.D."/>
            <person name="Sekiguchi Y."/>
        </authorList>
    </citation>
    <scope>NUCLEOTIDE SEQUENCE [LARGE SCALE GENOMIC DNA]</scope>
    <source>
        <strain evidence="2">NM7</strain>
    </source>
</reference>
<protein>
    <recommendedName>
        <fullName evidence="3">SRPBCC family protein</fullName>
    </recommendedName>
</protein>
<comment type="caution">
    <text evidence="1">The sequence shown here is derived from an EMBL/GenBank/DDBJ whole genome shotgun (WGS) entry which is preliminary data.</text>
</comment>
<dbReference type="AlphaFoldDB" id="A0A171A857"/>
<reference evidence="2" key="2">
    <citation type="journal article" date="2017" name="Genome Announc.">
        <title>Draft genome sequence of Paludibacter jiangxiensis NM7(T), a propionate-producing fermentative bacterium.</title>
        <authorList>
            <person name="Qiu Y.-L."/>
            <person name="Tourlousse D.M."/>
            <person name="Matsuura N."/>
            <person name="Ohashi A."/>
            <person name="Sekiguchi Y."/>
        </authorList>
    </citation>
    <scope>NUCLEOTIDE SEQUENCE [LARGE SCALE GENOMIC DNA]</scope>
    <source>
        <strain evidence="2">NM7</strain>
    </source>
</reference>
<evidence type="ECO:0008006" key="3">
    <source>
        <dbReference type="Google" id="ProtNLM"/>
    </source>
</evidence>
<dbReference type="EMBL" id="BDCR01000003">
    <property type="protein sequence ID" value="GAT63381.1"/>
    <property type="molecule type" value="Genomic_DNA"/>
</dbReference>
<dbReference type="Proteomes" id="UP000076586">
    <property type="component" value="Unassembled WGS sequence"/>
</dbReference>